<keyword evidence="5" id="KW-0133">Cell shape</keyword>
<keyword evidence="2" id="KW-0328">Glycosyltransferase</keyword>
<keyword evidence="7 16" id="KW-1133">Transmembrane helix</keyword>
<feature type="transmembrane region" description="Helical" evidence="16">
    <location>
        <begin position="93"/>
        <end position="114"/>
    </location>
</feature>
<feature type="transmembrane region" description="Helical" evidence="16">
    <location>
        <begin position="126"/>
        <end position="142"/>
    </location>
</feature>
<dbReference type="Pfam" id="PF01098">
    <property type="entry name" value="FTSW_RODA_SPOVE"/>
    <property type="match status" value="1"/>
</dbReference>
<evidence type="ECO:0000256" key="1">
    <source>
        <dbReference type="ARBA" id="ARBA00004141"/>
    </source>
</evidence>
<dbReference type="GO" id="GO:0009252">
    <property type="term" value="P:peptidoglycan biosynthetic process"/>
    <property type="evidence" value="ECO:0007669"/>
    <property type="project" value="UniProtKB-KW"/>
</dbReference>
<comment type="caution">
    <text evidence="17">The sequence shown here is derived from an EMBL/GenBank/DDBJ whole genome shotgun (WGS) entry which is preliminary data.</text>
</comment>
<evidence type="ECO:0000256" key="9">
    <source>
        <dbReference type="ARBA" id="ARBA00032370"/>
    </source>
</evidence>
<dbReference type="Proteomes" id="UP000034090">
    <property type="component" value="Unassembled WGS sequence"/>
</dbReference>
<reference evidence="17 18" key="1">
    <citation type="journal article" date="2015" name="Nature">
        <title>rRNA introns, odd ribosomes, and small enigmatic genomes across a large radiation of phyla.</title>
        <authorList>
            <person name="Brown C.T."/>
            <person name="Hug L.A."/>
            <person name="Thomas B.C."/>
            <person name="Sharon I."/>
            <person name="Castelle C.J."/>
            <person name="Singh A."/>
            <person name="Wilkins M.J."/>
            <person name="Williams K.H."/>
            <person name="Banfield J.F."/>
        </authorList>
    </citation>
    <scope>NUCLEOTIDE SEQUENCE [LARGE SCALE GENOMIC DNA]</scope>
</reference>
<keyword evidence="3" id="KW-0808">Transferase</keyword>
<evidence type="ECO:0000313" key="18">
    <source>
        <dbReference type="Proteomes" id="UP000034090"/>
    </source>
</evidence>
<dbReference type="PANTHER" id="PTHR30474:SF2">
    <property type="entry name" value="PEPTIDOGLYCAN GLYCOSYLTRANSFERASE FTSW-RELATED"/>
    <property type="match status" value="1"/>
</dbReference>
<feature type="transmembrane region" description="Helical" evidence="16">
    <location>
        <begin position="148"/>
        <end position="165"/>
    </location>
</feature>
<feature type="transmembrane region" description="Helical" evidence="16">
    <location>
        <begin position="34"/>
        <end position="56"/>
    </location>
</feature>
<evidence type="ECO:0000256" key="4">
    <source>
        <dbReference type="ARBA" id="ARBA00022692"/>
    </source>
</evidence>
<comment type="subcellular location">
    <subcellularLocation>
        <location evidence="1">Membrane</location>
        <topology evidence="1">Multi-pass membrane protein</topology>
    </subcellularLocation>
</comment>
<dbReference type="PATRIC" id="fig|1618578.3.peg.611"/>
<name>A0A0G1DHI5_9BACT</name>
<dbReference type="EMBL" id="LCFQ01000013">
    <property type="protein sequence ID" value="KKS97139.1"/>
    <property type="molecule type" value="Genomic_DNA"/>
</dbReference>
<evidence type="ECO:0000313" key="17">
    <source>
        <dbReference type="EMBL" id="KKS97139.1"/>
    </source>
</evidence>
<organism evidence="17 18">
    <name type="scientific">Candidatus Woesebacteria bacterium GW2011_GWB1_43_14</name>
    <dbReference type="NCBI Taxonomy" id="1618578"/>
    <lineage>
        <taxon>Bacteria</taxon>
        <taxon>Candidatus Woeseibacteriota</taxon>
    </lineage>
</organism>
<comment type="catalytic activity">
    <reaction evidence="15">
        <text>[GlcNAc-(1-&gt;4)-Mur2Ac(oyl-L-Ala-gamma-D-Glu-L-Lys-D-Ala-D-Ala)](n)-di-trans,octa-cis-undecaprenyl diphosphate + beta-D-GlcNAc-(1-&gt;4)-Mur2Ac(oyl-L-Ala-gamma-D-Glu-L-Lys-D-Ala-D-Ala)-di-trans,octa-cis-undecaprenyl diphosphate = [GlcNAc-(1-&gt;4)-Mur2Ac(oyl-L-Ala-gamma-D-Glu-L-Lys-D-Ala-D-Ala)](n+1)-di-trans,octa-cis-undecaprenyl diphosphate + di-trans,octa-cis-undecaprenyl diphosphate + H(+)</text>
        <dbReference type="Rhea" id="RHEA:23708"/>
        <dbReference type="Rhea" id="RHEA-COMP:9602"/>
        <dbReference type="Rhea" id="RHEA-COMP:9603"/>
        <dbReference type="ChEBI" id="CHEBI:15378"/>
        <dbReference type="ChEBI" id="CHEBI:58405"/>
        <dbReference type="ChEBI" id="CHEBI:60033"/>
        <dbReference type="ChEBI" id="CHEBI:78435"/>
        <dbReference type="EC" id="2.4.99.28"/>
    </reaction>
</comment>
<evidence type="ECO:0000256" key="14">
    <source>
        <dbReference type="ARBA" id="ARBA00044770"/>
    </source>
</evidence>
<evidence type="ECO:0000256" key="10">
    <source>
        <dbReference type="ARBA" id="ARBA00033270"/>
    </source>
</evidence>
<dbReference type="GO" id="GO:0005886">
    <property type="term" value="C:plasma membrane"/>
    <property type="evidence" value="ECO:0007669"/>
    <property type="project" value="TreeGrafter"/>
</dbReference>
<evidence type="ECO:0000256" key="8">
    <source>
        <dbReference type="ARBA" id="ARBA00023136"/>
    </source>
</evidence>
<evidence type="ECO:0000256" key="6">
    <source>
        <dbReference type="ARBA" id="ARBA00022984"/>
    </source>
</evidence>
<evidence type="ECO:0000256" key="2">
    <source>
        <dbReference type="ARBA" id="ARBA00022676"/>
    </source>
</evidence>
<keyword evidence="4 16" id="KW-0812">Transmembrane</keyword>
<evidence type="ECO:0000256" key="7">
    <source>
        <dbReference type="ARBA" id="ARBA00022989"/>
    </source>
</evidence>
<dbReference type="GO" id="GO:0032153">
    <property type="term" value="C:cell division site"/>
    <property type="evidence" value="ECO:0007669"/>
    <property type="project" value="TreeGrafter"/>
</dbReference>
<feature type="transmembrane region" description="Helical" evidence="16">
    <location>
        <begin position="257"/>
        <end position="278"/>
    </location>
</feature>
<comment type="similarity">
    <text evidence="11">Belongs to the SEDS family. FtsW subfamily.</text>
</comment>
<feature type="transmembrane region" description="Helical" evidence="16">
    <location>
        <begin position="290"/>
        <end position="309"/>
    </location>
</feature>
<dbReference type="InterPro" id="IPR001182">
    <property type="entry name" value="FtsW/RodA"/>
</dbReference>
<dbReference type="AlphaFoldDB" id="A0A0G1DHI5"/>
<proteinExistence type="inferred from homology"/>
<gene>
    <name evidence="17" type="ORF">UV74_C0013G0261</name>
</gene>
<evidence type="ECO:0000256" key="15">
    <source>
        <dbReference type="ARBA" id="ARBA00049902"/>
    </source>
</evidence>
<evidence type="ECO:0000256" key="5">
    <source>
        <dbReference type="ARBA" id="ARBA00022960"/>
    </source>
</evidence>
<feature type="transmembrane region" description="Helical" evidence="16">
    <location>
        <begin position="172"/>
        <end position="191"/>
    </location>
</feature>
<dbReference type="GO" id="GO:0051301">
    <property type="term" value="P:cell division"/>
    <property type="evidence" value="ECO:0007669"/>
    <property type="project" value="InterPro"/>
</dbReference>
<accession>A0A0G1DHI5</accession>
<dbReference type="PANTHER" id="PTHR30474">
    <property type="entry name" value="CELL CYCLE PROTEIN"/>
    <property type="match status" value="1"/>
</dbReference>
<evidence type="ECO:0000256" key="13">
    <source>
        <dbReference type="ARBA" id="ARBA00041418"/>
    </source>
</evidence>
<feature type="transmembrane region" description="Helical" evidence="16">
    <location>
        <begin position="321"/>
        <end position="342"/>
    </location>
</feature>
<evidence type="ECO:0000256" key="11">
    <source>
        <dbReference type="ARBA" id="ARBA00038053"/>
    </source>
</evidence>
<evidence type="ECO:0000256" key="3">
    <source>
        <dbReference type="ARBA" id="ARBA00022679"/>
    </source>
</evidence>
<dbReference type="EC" id="2.4.99.28" evidence="14"/>
<sequence length="348" mass="38069">MMRGNLGLVFAVAVLTATSVIVLQSIVPFIFPQYYFYIALGIVMFIVFSFIDFSVLSAFSPHLYVASIVFLLLPFLVGQVTRGVVRWVGVGELTIQPSEIVRPFLILFYAVYLAKEDKVRLTAVRTGKALIFLFIPFILILLQPSLGVAVLTLIGFFGVFLSLNYDKKILPVGMLIFIIALPVFWLVLAPYQKLRVITLINPMADPYGAGYNSIQSVITIGSGGVWGKGLGKGVQTQLEFLPERHTDFIFASIAEEMGLVGALFVLLVSFFLLYQIIVPIQKGGNYLERAFLSGIFLTLFTQVAVHVGMNMGLAPITGLPLPLVSAGGSSYLATMIMLGIVARVRVLA</sequence>
<dbReference type="GO" id="GO:0008955">
    <property type="term" value="F:peptidoglycan glycosyltransferase activity"/>
    <property type="evidence" value="ECO:0007669"/>
    <property type="project" value="UniProtKB-EC"/>
</dbReference>
<evidence type="ECO:0000256" key="12">
    <source>
        <dbReference type="ARBA" id="ARBA00041185"/>
    </source>
</evidence>
<evidence type="ECO:0000256" key="16">
    <source>
        <dbReference type="SAM" id="Phobius"/>
    </source>
</evidence>
<feature type="transmembrane region" description="Helical" evidence="16">
    <location>
        <begin position="63"/>
        <end position="81"/>
    </location>
</feature>
<keyword evidence="6" id="KW-0573">Peptidoglycan synthesis</keyword>
<keyword evidence="8 16" id="KW-0472">Membrane</keyword>
<dbReference type="GO" id="GO:0015648">
    <property type="term" value="F:lipid-linked peptidoglycan transporter activity"/>
    <property type="evidence" value="ECO:0007669"/>
    <property type="project" value="TreeGrafter"/>
</dbReference>
<protein>
    <recommendedName>
        <fullName evidence="12">Probable peptidoglycan glycosyltransferase FtsW</fullName>
        <ecNumber evidence="14">2.4.99.28</ecNumber>
    </recommendedName>
    <alternativeName>
        <fullName evidence="13">Cell division protein FtsW</fullName>
    </alternativeName>
    <alternativeName>
        <fullName evidence="10">Cell wall polymerase</fullName>
    </alternativeName>
    <alternativeName>
        <fullName evidence="9">Peptidoglycan polymerase</fullName>
    </alternativeName>
</protein>
<dbReference type="GO" id="GO:0008360">
    <property type="term" value="P:regulation of cell shape"/>
    <property type="evidence" value="ECO:0007669"/>
    <property type="project" value="UniProtKB-KW"/>
</dbReference>
<dbReference type="STRING" id="1618578.UV74_C0013G0261"/>